<protein>
    <recommendedName>
        <fullName evidence="12 13">DNA primase</fullName>
        <ecNumber evidence="12">2.7.7.101</ecNumber>
    </recommendedName>
</protein>
<evidence type="ECO:0000256" key="7">
    <source>
        <dbReference type="ARBA" id="ARBA00022771"/>
    </source>
</evidence>
<dbReference type="GO" id="GO:1990077">
    <property type="term" value="C:primosome complex"/>
    <property type="evidence" value="ECO:0007669"/>
    <property type="project" value="UniProtKB-KW"/>
</dbReference>
<keyword evidence="17" id="KW-1185">Reference proteome</keyword>
<keyword evidence="10 12" id="KW-0238">DNA-binding</keyword>
<dbReference type="InterPro" id="IPR036977">
    <property type="entry name" value="DNA_primase_Znf_CHC2"/>
</dbReference>
<dbReference type="PANTHER" id="PTHR30313:SF2">
    <property type="entry name" value="DNA PRIMASE"/>
    <property type="match status" value="1"/>
</dbReference>
<feature type="domain" description="Toprim" evidence="15">
    <location>
        <begin position="258"/>
        <end position="339"/>
    </location>
</feature>
<dbReference type="FunFam" id="3.40.1360.10:FF:000002">
    <property type="entry name" value="DNA primase"/>
    <property type="match status" value="1"/>
</dbReference>
<dbReference type="HAMAP" id="MF_00974">
    <property type="entry name" value="DNA_primase_DnaG"/>
    <property type="match status" value="1"/>
</dbReference>
<dbReference type="Gene3D" id="1.10.860.10">
    <property type="entry name" value="DNAb Helicase, Chain A"/>
    <property type="match status" value="1"/>
</dbReference>
<dbReference type="InterPro" id="IPR002694">
    <property type="entry name" value="Znf_CHC2"/>
</dbReference>
<comment type="catalytic activity">
    <reaction evidence="12">
        <text>ssDNA + n NTP = ssDNA/pppN(pN)n-1 hybrid + (n-1) diphosphate.</text>
        <dbReference type="EC" id="2.7.7.101"/>
    </reaction>
</comment>
<evidence type="ECO:0000259" key="15">
    <source>
        <dbReference type="PROSITE" id="PS50880"/>
    </source>
</evidence>
<dbReference type="InterPro" id="IPR019475">
    <property type="entry name" value="DNA_primase_DnaB-bd"/>
</dbReference>
<keyword evidence="11 12" id="KW-0804">Transcription</keyword>
<dbReference type="InterPro" id="IPR037068">
    <property type="entry name" value="DNA_primase_core_N_sf"/>
</dbReference>
<evidence type="ECO:0000256" key="3">
    <source>
        <dbReference type="ARBA" id="ARBA00022679"/>
    </source>
</evidence>
<dbReference type="SMART" id="SM00400">
    <property type="entry name" value="ZnF_CHCC"/>
    <property type="match status" value="1"/>
</dbReference>
<dbReference type="PROSITE" id="PS50880">
    <property type="entry name" value="TOPRIM"/>
    <property type="match status" value="1"/>
</dbReference>
<keyword evidence="6 12" id="KW-0479">Metal-binding</keyword>
<dbReference type="Pfam" id="PF13155">
    <property type="entry name" value="Toprim_2"/>
    <property type="match status" value="1"/>
</dbReference>
<keyword evidence="2 12" id="KW-0639">Primosome</keyword>
<comment type="domain">
    <text evidence="12">Contains an N-terminal zinc-binding domain, a central core domain that contains the primase activity, and a C-terminal DnaB-binding domain.</text>
</comment>
<keyword evidence="8 12" id="KW-0862">Zinc</keyword>
<dbReference type="FunFam" id="3.90.580.10:FF:000001">
    <property type="entry name" value="DNA primase"/>
    <property type="match status" value="1"/>
</dbReference>
<evidence type="ECO:0000256" key="10">
    <source>
        <dbReference type="ARBA" id="ARBA00023125"/>
    </source>
</evidence>
<evidence type="ECO:0000256" key="13">
    <source>
        <dbReference type="PIRNR" id="PIRNR002811"/>
    </source>
</evidence>
<dbReference type="GO" id="GO:0008270">
    <property type="term" value="F:zinc ion binding"/>
    <property type="evidence" value="ECO:0007669"/>
    <property type="project" value="UniProtKB-UniRule"/>
</dbReference>
<comment type="cofactor">
    <cofactor evidence="12 13 14">
        <name>Zn(2+)</name>
        <dbReference type="ChEBI" id="CHEBI:29105"/>
    </cofactor>
    <text evidence="12 13 14">Binds 1 zinc ion per monomer.</text>
</comment>
<dbReference type="Pfam" id="PF08275">
    <property type="entry name" value="DNAG_N"/>
    <property type="match status" value="1"/>
</dbReference>
<comment type="subunit">
    <text evidence="12">Monomer. Interacts with DnaB.</text>
</comment>
<dbReference type="STRING" id="1643428.GCA_001442855_01881"/>
<dbReference type="SMART" id="SM00493">
    <property type="entry name" value="TOPRIM"/>
    <property type="match status" value="1"/>
</dbReference>
<accession>A0A0S4NCI0</accession>
<dbReference type="Gene3D" id="3.40.1360.10">
    <property type="match status" value="1"/>
</dbReference>
<dbReference type="Pfam" id="PF01807">
    <property type="entry name" value="Zn_ribbon_DnaG"/>
    <property type="match status" value="1"/>
</dbReference>
<dbReference type="InterPro" id="IPR016136">
    <property type="entry name" value="DNA_helicase_N/primase_C"/>
</dbReference>
<dbReference type="Proteomes" id="UP000320623">
    <property type="component" value="Unassembled WGS sequence"/>
</dbReference>
<dbReference type="RefSeq" id="WP_140945640.1">
    <property type="nucleotide sequence ID" value="NZ_FAOO01000016.1"/>
</dbReference>
<evidence type="ECO:0000256" key="14">
    <source>
        <dbReference type="PIRSR" id="PIRSR002811-1"/>
    </source>
</evidence>
<dbReference type="AlphaFoldDB" id="A0A0S4NCI0"/>
<proteinExistence type="inferred from homology"/>
<dbReference type="NCBIfam" id="TIGR01391">
    <property type="entry name" value="dnaG"/>
    <property type="match status" value="1"/>
</dbReference>
<dbReference type="PIRSF" id="PIRSF002811">
    <property type="entry name" value="DnaG"/>
    <property type="match status" value="1"/>
</dbReference>
<name>A0A0S4NCI0_9BACT</name>
<dbReference type="EMBL" id="FAOO01000016">
    <property type="protein sequence ID" value="CUU07857.1"/>
    <property type="molecule type" value="Genomic_DNA"/>
</dbReference>
<keyword evidence="3 12" id="KW-0808">Transferase</keyword>
<dbReference type="GO" id="GO:0006269">
    <property type="term" value="P:DNA replication, synthesis of primer"/>
    <property type="evidence" value="ECO:0007669"/>
    <property type="project" value="UniProtKB-UniRule"/>
</dbReference>
<dbReference type="InterPro" id="IPR006295">
    <property type="entry name" value="DNA_primase_DnaG"/>
</dbReference>
<evidence type="ECO:0000256" key="8">
    <source>
        <dbReference type="ARBA" id="ARBA00022833"/>
    </source>
</evidence>
<evidence type="ECO:0000256" key="1">
    <source>
        <dbReference type="ARBA" id="ARBA00022478"/>
    </source>
</evidence>
<evidence type="ECO:0000256" key="11">
    <source>
        <dbReference type="ARBA" id="ARBA00023163"/>
    </source>
</evidence>
<dbReference type="SUPFAM" id="SSF56731">
    <property type="entry name" value="DNA primase core"/>
    <property type="match status" value="1"/>
</dbReference>
<keyword evidence="1 12" id="KW-0240">DNA-directed RNA polymerase</keyword>
<reference evidence="17" key="1">
    <citation type="submission" date="2015-11" db="EMBL/GenBank/DDBJ databases">
        <authorList>
            <person name="Varghese N."/>
        </authorList>
    </citation>
    <scope>NUCLEOTIDE SEQUENCE [LARGE SCALE GENOMIC DNA]</scope>
</reference>
<dbReference type="InterPro" id="IPR034151">
    <property type="entry name" value="TOPRIM_DnaG_bac"/>
</dbReference>
<evidence type="ECO:0000256" key="5">
    <source>
        <dbReference type="ARBA" id="ARBA00022705"/>
    </source>
</evidence>
<dbReference type="InterPro" id="IPR030846">
    <property type="entry name" value="DnaG_bac"/>
</dbReference>
<dbReference type="PANTHER" id="PTHR30313">
    <property type="entry name" value="DNA PRIMASE"/>
    <property type="match status" value="1"/>
</dbReference>
<organism evidence="16 17">
    <name type="scientific">Candidatus Thermokryptus mobilis</name>
    <dbReference type="NCBI Taxonomy" id="1643428"/>
    <lineage>
        <taxon>Bacteria</taxon>
        <taxon>Pseudomonadati</taxon>
        <taxon>Candidatus Kryptoniota</taxon>
        <taxon>Candidatus Thermokryptus</taxon>
    </lineage>
</organism>
<dbReference type="GO" id="GO:0000428">
    <property type="term" value="C:DNA-directed RNA polymerase complex"/>
    <property type="evidence" value="ECO:0007669"/>
    <property type="project" value="UniProtKB-KW"/>
</dbReference>
<dbReference type="SUPFAM" id="SSF57783">
    <property type="entry name" value="Zinc beta-ribbon"/>
    <property type="match status" value="1"/>
</dbReference>
<dbReference type="FunFam" id="3.90.980.10:FF:000001">
    <property type="entry name" value="DNA primase"/>
    <property type="match status" value="1"/>
</dbReference>
<evidence type="ECO:0000256" key="9">
    <source>
        <dbReference type="ARBA" id="ARBA00022842"/>
    </source>
</evidence>
<evidence type="ECO:0000256" key="4">
    <source>
        <dbReference type="ARBA" id="ARBA00022695"/>
    </source>
</evidence>
<dbReference type="InterPro" id="IPR013264">
    <property type="entry name" value="DNAG_N"/>
</dbReference>
<keyword evidence="4 12" id="KW-0548">Nucleotidyltransferase</keyword>
<gene>
    <name evidence="12" type="primary">dnaG</name>
    <name evidence="16" type="ORF">JGI1_01920</name>
</gene>
<evidence type="ECO:0000256" key="6">
    <source>
        <dbReference type="ARBA" id="ARBA00022723"/>
    </source>
</evidence>
<feature type="zinc finger region" description="CHC2-type" evidence="12 14">
    <location>
        <begin position="38"/>
        <end position="62"/>
    </location>
</feature>
<dbReference type="GO" id="GO:0003899">
    <property type="term" value="F:DNA-directed RNA polymerase activity"/>
    <property type="evidence" value="ECO:0007669"/>
    <property type="project" value="UniProtKB-UniRule"/>
</dbReference>
<keyword evidence="5 12" id="KW-0235">DNA replication</keyword>
<dbReference type="InterPro" id="IPR006171">
    <property type="entry name" value="TOPRIM_dom"/>
</dbReference>
<dbReference type="Gene3D" id="3.90.980.10">
    <property type="entry name" value="DNA primase, catalytic core, N-terminal domain"/>
    <property type="match status" value="1"/>
</dbReference>
<evidence type="ECO:0000313" key="16">
    <source>
        <dbReference type="EMBL" id="CUU07857.1"/>
    </source>
</evidence>
<dbReference type="Pfam" id="PF10410">
    <property type="entry name" value="DnaB_bind"/>
    <property type="match status" value="1"/>
</dbReference>
<dbReference type="GO" id="GO:0005737">
    <property type="term" value="C:cytoplasm"/>
    <property type="evidence" value="ECO:0007669"/>
    <property type="project" value="TreeGrafter"/>
</dbReference>
<dbReference type="Gene3D" id="3.90.580.10">
    <property type="entry name" value="Zinc finger, CHC2-type domain"/>
    <property type="match status" value="1"/>
</dbReference>
<dbReference type="EC" id="2.7.7.101" evidence="12"/>
<comment type="function">
    <text evidence="12 13">RNA polymerase that catalyzes the synthesis of short RNA molecules used as primers for DNA polymerase during DNA replication.</text>
</comment>
<keyword evidence="9" id="KW-0460">Magnesium</keyword>
<dbReference type="CDD" id="cd03364">
    <property type="entry name" value="TOPRIM_DnaG_primases"/>
    <property type="match status" value="1"/>
</dbReference>
<evidence type="ECO:0000256" key="12">
    <source>
        <dbReference type="HAMAP-Rule" id="MF_00974"/>
    </source>
</evidence>
<sequence>MRLPEDKIEEIRNSVDIIDYINQFVPLKRVGKNYVGLCPFHTEKTPSFTVSPDKQLYHCFGCGASGNLFNFVMQYEKVSFIEAVRKVAEYAGIELPKPGDTQRWIETEYEELYEANRFGASFFYRNLTKSAEGRRALEYLYRRGINDASIKVFGLGYAPDRWDALVQYAIKQNFPLDSLEKAGLIVKREDGAYYDRFRDRVIFPIFSISGRVVAFGGRRLKDDEDVPKYINSPETKVYSKSKVLYGLYQARDEIRRRGYAILVEGYMDCISLFQAGIENVVASSGTALTDEQIRLLSNYTNTIYFIYDADSAGAKAMLRGVDIILAQGLDVYIVKLPEGEDPDSFIRKNSVDKFYSLIENAVNFIEFKAQTYQQLGKFDDPNVKAKAIRSLVESISKIPDQLKRSVFIKEVSSKYKLPEKVLSLELENVILKSKRKEDNQIDWASSQTSKFKSIPAEERDLVKILFEADDSVLKFVFNYIKQADIESEFVKLIYQAVYQSFSEGKKLNIHEFLQSVSDDDFRSFVTSIVLGKYEVSKFWAKRFGREGEYEEIWKAVDDVLTRFYMKKISRIEEELSQGIKEAEAKGDDEKLSELLAKKSEINRRKNVFVNKGFSEIIRKYLKSLNQV</sequence>
<dbReference type="GO" id="GO:0003677">
    <property type="term" value="F:DNA binding"/>
    <property type="evidence" value="ECO:0007669"/>
    <property type="project" value="UniProtKB-KW"/>
</dbReference>
<evidence type="ECO:0000313" key="17">
    <source>
        <dbReference type="Proteomes" id="UP000320623"/>
    </source>
</evidence>
<comment type="similarity">
    <text evidence="12 13">Belongs to the DnaG primase family.</text>
</comment>
<keyword evidence="7 12" id="KW-0863">Zinc-finger</keyword>
<dbReference type="OrthoDB" id="9803773at2"/>
<dbReference type="InterPro" id="IPR050219">
    <property type="entry name" value="DnaG_primase"/>
</dbReference>
<evidence type="ECO:0000256" key="2">
    <source>
        <dbReference type="ARBA" id="ARBA00022515"/>
    </source>
</evidence>